<dbReference type="PROSITE" id="PS51462">
    <property type="entry name" value="NUDIX"/>
    <property type="match status" value="1"/>
</dbReference>
<dbReference type="SMART" id="SM00855">
    <property type="entry name" value="PGAM"/>
    <property type="match status" value="1"/>
</dbReference>
<dbReference type="RefSeq" id="WP_155588426.1">
    <property type="nucleotide sequence ID" value="NZ_WNLP01000002.1"/>
</dbReference>
<dbReference type="PANTHER" id="PTHR21340">
    <property type="entry name" value="DIADENOSINE 5,5-P1,P4-TETRAPHOSPHATE PYROPHOSPHOHYDROLASE MUTT"/>
    <property type="match status" value="1"/>
</dbReference>
<dbReference type="Gene3D" id="3.40.50.1240">
    <property type="entry name" value="Phosphoglycerate mutase-like"/>
    <property type="match status" value="1"/>
</dbReference>
<dbReference type="InterPro" id="IPR015797">
    <property type="entry name" value="NUDIX_hydrolase-like_dom_sf"/>
</dbReference>
<proteinExistence type="predicted"/>
<gene>
    <name evidence="3" type="ORF">GSD1FS_0787</name>
</gene>
<feature type="domain" description="Nudix hydrolase" evidence="2">
    <location>
        <begin position="14"/>
        <end position="170"/>
    </location>
</feature>
<dbReference type="PROSITE" id="PS00893">
    <property type="entry name" value="NUDIX_BOX"/>
    <property type="match status" value="1"/>
</dbReference>
<dbReference type="Gene3D" id="3.90.79.10">
    <property type="entry name" value="Nucleoside Triphosphate Pyrophosphohydrolase"/>
    <property type="match status" value="1"/>
</dbReference>
<organism evidence="3 4">
    <name type="scientific">Bifidobacterium canis</name>
    <dbReference type="NCBI Taxonomy" id="2610880"/>
    <lineage>
        <taxon>Bacteria</taxon>
        <taxon>Bacillati</taxon>
        <taxon>Actinomycetota</taxon>
        <taxon>Actinomycetes</taxon>
        <taxon>Bifidobacteriales</taxon>
        <taxon>Bifidobacteriaceae</taxon>
        <taxon>Bifidobacterium</taxon>
    </lineage>
</organism>
<evidence type="ECO:0000259" key="2">
    <source>
        <dbReference type="PROSITE" id="PS51462"/>
    </source>
</evidence>
<dbReference type="Pfam" id="PF00293">
    <property type="entry name" value="NUDIX"/>
    <property type="match status" value="1"/>
</dbReference>
<dbReference type="InterPro" id="IPR020084">
    <property type="entry name" value="NUDIX_hydrolase_CS"/>
</dbReference>
<dbReference type="AlphaFoldDB" id="A0A7K1J4F8"/>
<dbReference type="InterPro" id="IPR051325">
    <property type="entry name" value="Nudix_hydrolase_domain"/>
</dbReference>
<reference evidence="3 4" key="1">
    <citation type="submission" date="2019-09" db="EMBL/GenBank/DDBJ databases">
        <title>Bifidobacterium canis sp. nov., isolated from the digestive tract of German Shepherd dog puppy.</title>
        <authorList>
            <person name="Bunesova V."/>
        </authorList>
    </citation>
    <scope>NUCLEOTIDE SEQUENCE [LARGE SCALE GENOMIC DNA]</scope>
    <source>
        <strain evidence="3 4">GSD1FS</strain>
    </source>
</reference>
<sequence>MSEKRIVEAAGGILYRIVRSIGSMNKPLSADDVEVCLVHRPKYDDWSWPKGKLEPNESHRHAAVREIGEETGCSVTLGPFLGEVEYPLSSEGKKMRHAGQATAKSTMKHVQYWMAKQISDDDTWHVREAFGPIHAADVGEINETVWLPLAKARKKLTHSSDRDILALFVDRVQEGALLATPLLLVRHAKAEPRKQWDGTESNRPITPKGAAAAFAISRELACYNPVELATSPWMRCVETIEMLSWQTKRDIRALEPLTEDAFATDPDAAWVCFSQQISHVAETGNTLAICMHRPVIGGIFEHLRALCTQKSLAKKLVAKSPYMATANALALFFVRTPDGPRIIDIQKVTPIVY</sequence>
<dbReference type="CDD" id="cd03673">
    <property type="entry name" value="NUDIX_Ap6A_hydrolase"/>
    <property type="match status" value="1"/>
</dbReference>
<evidence type="ECO:0000256" key="1">
    <source>
        <dbReference type="ARBA" id="ARBA00022801"/>
    </source>
</evidence>
<dbReference type="CDD" id="cd07067">
    <property type="entry name" value="HP_PGM_like"/>
    <property type="match status" value="1"/>
</dbReference>
<dbReference type="InterPro" id="IPR013078">
    <property type="entry name" value="His_Pase_superF_clade-1"/>
</dbReference>
<dbReference type="Proteomes" id="UP000487882">
    <property type="component" value="Unassembled WGS sequence"/>
</dbReference>
<dbReference type="GO" id="GO:0006754">
    <property type="term" value="P:ATP biosynthetic process"/>
    <property type="evidence" value="ECO:0007669"/>
    <property type="project" value="TreeGrafter"/>
</dbReference>
<dbReference type="InterPro" id="IPR000086">
    <property type="entry name" value="NUDIX_hydrolase_dom"/>
</dbReference>
<keyword evidence="4" id="KW-1185">Reference proteome</keyword>
<evidence type="ECO:0000313" key="3">
    <source>
        <dbReference type="EMBL" id="MUH59462.1"/>
    </source>
</evidence>
<protein>
    <submittedName>
        <fullName evidence="3">DNA mismatch repair protein MutT</fullName>
    </submittedName>
</protein>
<dbReference type="InterPro" id="IPR029033">
    <property type="entry name" value="His_PPase_superfam"/>
</dbReference>
<dbReference type="EMBL" id="WNLP01000002">
    <property type="protein sequence ID" value="MUH59462.1"/>
    <property type="molecule type" value="Genomic_DNA"/>
</dbReference>
<name>A0A7K1J4F8_9BIFI</name>
<evidence type="ECO:0000313" key="4">
    <source>
        <dbReference type="Proteomes" id="UP000487882"/>
    </source>
</evidence>
<dbReference type="PANTHER" id="PTHR21340:SF0">
    <property type="entry name" value="BIS(5'-NUCLEOSYL)-TETRAPHOSPHATASE [ASYMMETRICAL]"/>
    <property type="match status" value="1"/>
</dbReference>
<dbReference type="SUPFAM" id="SSF55811">
    <property type="entry name" value="Nudix"/>
    <property type="match status" value="1"/>
</dbReference>
<comment type="caution">
    <text evidence="3">The sequence shown here is derived from an EMBL/GenBank/DDBJ whole genome shotgun (WGS) entry which is preliminary data.</text>
</comment>
<dbReference type="GO" id="GO:0006167">
    <property type="term" value="P:AMP biosynthetic process"/>
    <property type="evidence" value="ECO:0007669"/>
    <property type="project" value="TreeGrafter"/>
</dbReference>
<dbReference type="Pfam" id="PF00300">
    <property type="entry name" value="His_Phos_1"/>
    <property type="match status" value="1"/>
</dbReference>
<dbReference type="SUPFAM" id="SSF53254">
    <property type="entry name" value="Phosphoglycerate mutase-like"/>
    <property type="match status" value="1"/>
</dbReference>
<dbReference type="GO" id="GO:0004081">
    <property type="term" value="F:bis(5'-nucleosyl)-tetraphosphatase (asymmetrical) activity"/>
    <property type="evidence" value="ECO:0007669"/>
    <property type="project" value="TreeGrafter"/>
</dbReference>
<accession>A0A7K1J4F8</accession>
<keyword evidence="1" id="KW-0378">Hydrolase</keyword>